<evidence type="ECO:0000313" key="1">
    <source>
        <dbReference type="EMBL" id="MFC4295006.1"/>
    </source>
</evidence>
<dbReference type="PROSITE" id="PS51257">
    <property type="entry name" value="PROKAR_LIPOPROTEIN"/>
    <property type="match status" value="1"/>
</dbReference>
<accession>A0ABV8RRZ0</accession>
<dbReference type="EMBL" id="JBHSDR010000006">
    <property type="protein sequence ID" value="MFC4295006.1"/>
    <property type="molecule type" value="Genomic_DNA"/>
</dbReference>
<name>A0ABV8RRZ0_9SPHN</name>
<dbReference type="Proteomes" id="UP001595828">
    <property type="component" value="Unassembled WGS sequence"/>
</dbReference>
<comment type="caution">
    <text evidence="1">The sequence shown here is derived from an EMBL/GenBank/DDBJ whole genome shotgun (WGS) entry which is preliminary data.</text>
</comment>
<gene>
    <name evidence="1" type="ORF">ACFO0A_08040</name>
</gene>
<keyword evidence="2" id="KW-1185">Reference proteome</keyword>
<evidence type="ECO:0000313" key="2">
    <source>
        <dbReference type="Proteomes" id="UP001595828"/>
    </source>
</evidence>
<dbReference type="RefSeq" id="WP_379538499.1">
    <property type="nucleotide sequence ID" value="NZ_JBHSDR010000006.1"/>
</dbReference>
<sequence length="69" mass="7513">MATRRDEQGDGLLIAIAMAVAQILTQSCDKIRDICRIACHAGFALARFDEATGGMQSQRIPASNCNLRF</sequence>
<protein>
    <submittedName>
        <fullName evidence="1">Uncharacterized protein</fullName>
    </submittedName>
</protein>
<reference evidence="2" key="1">
    <citation type="journal article" date="2019" name="Int. J. Syst. Evol. Microbiol.">
        <title>The Global Catalogue of Microorganisms (GCM) 10K type strain sequencing project: providing services to taxonomists for standard genome sequencing and annotation.</title>
        <authorList>
            <consortium name="The Broad Institute Genomics Platform"/>
            <consortium name="The Broad Institute Genome Sequencing Center for Infectious Disease"/>
            <person name="Wu L."/>
            <person name="Ma J."/>
        </authorList>
    </citation>
    <scope>NUCLEOTIDE SEQUENCE [LARGE SCALE GENOMIC DNA]</scope>
    <source>
        <strain evidence="2">CGMCC 1.12989</strain>
    </source>
</reference>
<proteinExistence type="predicted"/>
<organism evidence="1 2">
    <name type="scientific">Novosphingobium tardum</name>
    <dbReference type="NCBI Taxonomy" id="1538021"/>
    <lineage>
        <taxon>Bacteria</taxon>
        <taxon>Pseudomonadati</taxon>
        <taxon>Pseudomonadota</taxon>
        <taxon>Alphaproteobacteria</taxon>
        <taxon>Sphingomonadales</taxon>
        <taxon>Sphingomonadaceae</taxon>
        <taxon>Novosphingobium</taxon>
    </lineage>
</organism>